<proteinExistence type="predicted"/>
<dbReference type="RefSeq" id="WP_343972921.1">
    <property type="nucleotide sequence ID" value="NZ_BAAAGK010000098.1"/>
</dbReference>
<evidence type="ECO:0008006" key="4">
    <source>
        <dbReference type="Google" id="ProtNLM"/>
    </source>
</evidence>
<organism evidence="2 3">
    <name type="scientific">Streptosporangium amethystogenes subsp. fukuiense</name>
    <dbReference type="NCBI Taxonomy" id="698418"/>
    <lineage>
        <taxon>Bacteria</taxon>
        <taxon>Bacillati</taxon>
        <taxon>Actinomycetota</taxon>
        <taxon>Actinomycetes</taxon>
        <taxon>Streptosporangiales</taxon>
        <taxon>Streptosporangiaceae</taxon>
        <taxon>Streptosporangium</taxon>
    </lineage>
</organism>
<feature type="region of interest" description="Disordered" evidence="1">
    <location>
        <begin position="1"/>
        <end position="48"/>
    </location>
</feature>
<gene>
    <name evidence="2" type="ORF">ACFQVD_39810</name>
</gene>
<protein>
    <recommendedName>
        <fullName evidence="4">Collagen-like protein</fullName>
    </recommendedName>
</protein>
<name>A0ABW2TC76_9ACTN</name>
<reference evidence="3" key="1">
    <citation type="journal article" date="2019" name="Int. J. Syst. Evol. Microbiol.">
        <title>The Global Catalogue of Microorganisms (GCM) 10K type strain sequencing project: providing services to taxonomists for standard genome sequencing and annotation.</title>
        <authorList>
            <consortium name="The Broad Institute Genomics Platform"/>
            <consortium name="The Broad Institute Genome Sequencing Center for Infectious Disease"/>
            <person name="Wu L."/>
            <person name="Ma J."/>
        </authorList>
    </citation>
    <scope>NUCLEOTIDE SEQUENCE [LARGE SCALE GENOMIC DNA]</scope>
    <source>
        <strain evidence="3">JCM 10083</strain>
    </source>
</reference>
<comment type="caution">
    <text evidence="2">The sequence shown here is derived from an EMBL/GenBank/DDBJ whole genome shotgun (WGS) entry which is preliminary data.</text>
</comment>
<dbReference type="Pfam" id="PF01391">
    <property type="entry name" value="Collagen"/>
    <property type="match status" value="1"/>
</dbReference>
<accession>A0ABW2TC76</accession>
<evidence type="ECO:0000256" key="1">
    <source>
        <dbReference type="SAM" id="MobiDB-lite"/>
    </source>
</evidence>
<evidence type="ECO:0000313" key="3">
    <source>
        <dbReference type="Proteomes" id="UP001596514"/>
    </source>
</evidence>
<evidence type="ECO:0000313" key="2">
    <source>
        <dbReference type="EMBL" id="MFC7606265.1"/>
    </source>
</evidence>
<feature type="compositionally biased region" description="Low complexity" evidence="1">
    <location>
        <begin position="13"/>
        <end position="22"/>
    </location>
</feature>
<dbReference type="Proteomes" id="UP001596514">
    <property type="component" value="Unassembled WGS sequence"/>
</dbReference>
<keyword evidence="3" id="KW-1185">Reference proteome</keyword>
<dbReference type="EMBL" id="JBHTEE010000001">
    <property type="protein sequence ID" value="MFC7606265.1"/>
    <property type="molecule type" value="Genomic_DNA"/>
</dbReference>
<dbReference type="InterPro" id="IPR008160">
    <property type="entry name" value="Collagen"/>
</dbReference>
<sequence length="159" mass="16062">MGPPGAQGEKGDPGAQGPAGPQGEKGEQGDPGPMGPPGPGGGIDSAIQGDTEYLGYVPGDGRTLLRDPRTTPNWHDLSSVPGYPGNVIGITLAALGGSLYVDMLSTDGRVMQTTCRIRPVPGRGGNPAWPGNCGAFVNLTPPTGRTTGTRIYWTVPGGG</sequence>